<sequence length="80" mass="9036">MTAAKIAITMEEGLLGRLDLLVKSHIFPSRSRAIQTAVSSQLARMERSRLARECQRLDKHAEQAMAEEGIGHEVDTWPEY</sequence>
<dbReference type="CDD" id="cd22231">
    <property type="entry name" value="RHH_NikR_HicB-like"/>
    <property type="match status" value="1"/>
</dbReference>
<reference evidence="1" key="1">
    <citation type="submission" date="2019-02" db="EMBL/GenBank/DDBJ databases">
        <authorList>
            <person name="Gruber-Vodicka R. H."/>
            <person name="Seah K. B. B."/>
        </authorList>
    </citation>
    <scope>NUCLEOTIDE SEQUENCE</scope>
    <source>
        <strain evidence="1">BECK_DK161</strain>
        <strain evidence="2">BECK_DK47</strain>
    </source>
</reference>
<dbReference type="InterPro" id="IPR010985">
    <property type="entry name" value="Ribbon_hlx_hlx"/>
</dbReference>
<protein>
    <recommendedName>
        <fullName evidence="3">CopG family transcriptional regulator</fullName>
    </recommendedName>
</protein>
<gene>
    <name evidence="2" type="ORF">BECKDK2373B_GA0170837_100845</name>
    <name evidence="1" type="ORF">BECKDK2373C_GA0170839_100936</name>
</gene>
<proteinExistence type="predicted"/>
<dbReference type="GO" id="GO:0006355">
    <property type="term" value="P:regulation of DNA-templated transcription"/>
    <property type="evidence" value="ECO:0007669"/>
    <property type="project" value="InterPro"/>
</dbReference>
<dbReference type="InterPro" id="IPR013321">
    <property type="entry name" value="Arc_rbn_hlx_hlx"/>
</dbReference>
<name>A0A450RZR0_9GAMM</name>
<evidence type="ECO:0000313" key="1">
    <source>
        <dbReference type="EMBL" id="VFJ44741.1"/>
    </source>
</evidence>
<dbReference type="EMBL" id="CAADEY010000009">
    <property type="protein sequence ID" value="VFJ44741.1"/>
    <property type="molecule type" value="Genomic_DNA"/>
</dbReference>
<dbReference type="Gene3D" id="1.10.1220.10">
    <property type="entry name" value="Met repressor-like"/>
    <property type="match status" value="1"/>
</dbReference>
<evidence type="ECO:0000313" key="2">
    <source>
        <dbReference type="EMBL" id="VFJ44913.1"/>
    </source>
</evidence>
<dbReference type="SUPFAM" id="SSF47598">
    <property type="entry name" value="Ribbon-helix-helix"/>
    <property type="match status" value="1"/>
</dbReference>
<evidence type="ECO:0008006" key="3">
    <source>
        <dbReference type="Google" id="ProtNLM"/>
    </source>
</evidence>
<dbReference type="AlphaFoldDB" id="A0A450RZR0"/>
<dbReference type="EMBL" id="CAADEX010000008">
    <property type="protein sequence ID" value="VFJ44913.1"/>
    <property type="molecule type" value="Genomic_DNA"/>
</dbReference>
<organism evidence="1">
    <name type="scientific">Candidatus Kentrum sp. DK</name>
    <dbReference type="NCBI Taxonomy" id="2126562"/>
    <lineage>
        <taxon>Bacteria</taxon>
        <taxon>Pseudomonadati</taxon>
        <taxon>Pseudomonadota</taxon>
        <taxon>Gammaproteobacteria</taxon>
        <taxon>Candidatus Kentrum</taxon>
    </lineage>
</organism>
<accession>A0A450RZR0</accession>